<proteinExistence type="inferred from homology"/>
<dbReference type="InterPro" id="IPR022941">
    <property type="entry name" value="SRP54"/>
</dbReference>
<evidence type="ECO:0000256" key="3">
    <source>
        <dbReference type="ARBA" id="ARBA00022490"/>
    </source>
</evidence>
<keyword evidence="6" id="KW-0694">RNA-binding</keyword>
<accession>A0A0D3KFW4</accession>
<keyword evidence="7" id="KW-0342">GTP-binding</keyword>
<dbReference type="PANTHER" id="PTHR11564:SF5">
    <property type="entry name" value="SIGNAL RECOGNITION PARTICLE SUBUNIT SRP54"/>
    <property type="match status" value="1"/>
</dbReference>
<keyword evidence="8" id="KW-0733">Signal recognition particle</keyword>
<dbReference type="GO" id="GO:0008312">
    <property type="term" value="F:7S RNA binding"/>
    <property type="evidence" value="ECO:0007669"/>
    <property type="project" value="InterPro"/>
</dbReference>
<evidence type="ECO:0000256" key="4">
    <source>
        <dbReference type="ARBA" id="ARBA00022741"/>
    </source>
</evidence>
<evidence type="ECO:0000259" key="12">
    <source>
        <dbReference type="SMART" id="SM00382"/>
    </source>
</evidence>
<dbReference type="InterPro" id="IPR003593">
    <property type="entry name" value="AAA+_ATPase"/>
</dbReference>
<feature type="domain" description="SRP54-type proteins GTP-binding" evidence="13">
    <location>
        <begin position="101"/>
        <end position="296"/>
    </location>
</feature>
<dbReference type="Gene3D" id="1.20.120.140">
    <property type="entry name" value="Signal recognition particle SRP54, nucleotide-binding domain"/>
    <property type="match status" value="1"/>
</dbReference>
<dbReference type="OMA" id="MTIFVMD"/>
<evidence type="ECO:0000256" key="5">
    <source>
        <dbReference type="ARBA" id="ARBA00022801"/>
    </source>
</evidence>
<dbReference type="RefSeq" id="XP_005787078.1">
    <property type="nucleotide sequence ID" value="XM_005787021.1"/>
</dbReference>
<protein>
    <recommendedName>
        <fullName evidence="10">signal-recognition-particle GTPase</fullName>
        <ecNumber evidence="10">3.6.5.4</ecNumber>
    </recommendedName>
</protein>
<evidence type="ECO:0000259" key="13">
    <source>
        <dbReference type="SMART" id="SM00962"/>
    </source>
</evidence>
<organism evidence="15 16">
    <name type="scientific">Emiliania huxleyi (strain CCMP1516)</name>
    <dbReference type="NCBI Taxonomy" id="280463"/>
    <lineage>
        <taxon>Eukaryota</taxon>
        <taxon>Haptista</taxon>
        <taxon>Haptophyta</taxon>
        <taxon>Prymnesiophyceae</taxon>
        <taxon>Isochrysidales</taxon>
        <taxon>Noelaerhabdaceae</taxon>
        <taxon>Emiliania</taxon>
    </lineage>
</organism>
<comment type="catalytic activity">
    <reaction evidence="11">
        <text>GTP + H2O = GDP + phosphate + H(+)</text>
        <dbReference type="Rhea" id="RHEA:19669"/>
        <dbReference type="ChEBI" id="CHEBI:15377"/>
        <dbReference type="ChEBI" id="CHEBI:15378"/>
        <dbReference type="ChEBI" id="CHEBI:37565"/>
        <dbReference type="ChEBI" id="CHEBI:43474"/>
        <dbReference type="ChEBI" id="CHEBI:58189"/>
        <dbReference type="EC" id="3.6.5.4"/>
    </reaction>
    <physiologicalReaction direction="left-to-right" evidence="11">
        <dbReference type="Rhea" id="RHEA:19670"/>
    </physiologicalReaction>
</comment>
<dbReference type="EC" id="3.6.5.4" evidence="10"/>
<dbReference type="GO" id="GO:0005829">
    <property type="term" value="C:cytosol"/>
    <property type="evidence" value="ECO:0007669"/>
    <property type="project" value="TreeGrafter"/>
</dbReference>
<keyword evidence="16" id="KW-1185">Reference proteome</keyword>
<dbReference type="SUPFAM" id="SSF47364">
    <property type="entry name" value="Domain of the SRP/SRP receptor G-proteins"/>
    <property type="match status" value="1"/>
</dbReference>
<dbReference type="SMART" id="SM00963">
    <property type="entry name" value="SRP54_N"/>
    <property type="match status" value="1"/>
</dbReference>
<feature type="domain" description="Signal recognition particle SRP54 helical bundle" evidence="14">
    <location>
        <begin position="2"/>
        <end position="87"/>
    </location>
</feature>
<dbReference type="Pfam" id="PF02978">
    <property type="entry name" value="SRP_SPB"/>
    <property type="match status" value="1"/>
</dbReference>
<dbReference type="Proteomes" id="UP000013827">
    <property type="component" value="Unassembled WGS sequence"/>
</dbReference>
<dbReference type="STRING" id="2903.R1FMQ8"/>
<evidence type="ECO:0000256" key="7">
    <source>
        <dbReference type="ARBA" id="ARBA00023134"/>
    </source>
</evidence>
<keyword evidence="4" id="KW-0547">Nucleotide-binding</keyword>
<sequence length="445" mass="48700">MVLADLGSRVAVALRKMAQAPLVDKDVLNEMLTEICKALLQADVNVAQVKHLRESIKKNVDVESLASGMNKRKMLEQAVCNELCSMLDPGKEPYAPKKKQANVIMFVGLQGAGKTTTCTKYAYMHKRKGFKCALVCADTFRAGAFDQLKQNATKAKIPFYGSYTETDPAQIAAEGTAKFREEGYEIIIVDTSGRHMQEAALFEEMQQVSDAVAPDEVIFVMDSSIGQAAHEQASAFKKKVAVGSVIITKLDGHAKGGGALSAVAATGAPITHIGTGEHVEDFEDFEVKSFVSRMLGKGNIAGLAPEMMKRLTQGNWTLRDMREQFQAVLKMGPLSNIMNQFPGMGGLDFHESGARIKKHHPLEVVELLDQFKLMATTMQKTIKKNKKMGKAGQDLHNMDAATVAQMMHKMNPQMLQHLGGQAGLEQMMAEMEKEEKKHGKGPKGK</sequence>
<dbReference type="InterPro" id="IPR000897">
    <property type="entry name" value="SRP54_GTPase_dom"/>
</dbReference>
<dbReference type="InterPro" id="IPR042101">
    <property type="entry name" value="SRP54_N_sf"/>
</dbReference>
<keyword evidence="5" id="KW-0378">Hydrolase</keyword>
<reference evidence="15" key="2">
    <citation type="submission" date="2024-10" db="UniProtKB">
        <authorList>
            <consortium name="EnsemblProtists"/>
        </authorList>
    </citation>
    <scope>IDENTIFICATION</scope>
</reference>
<keyword evidence="3" id="KW-0963">Cytoplasm</keyword>
<dbReference type="InterPro" id="IPR027417">
    <property type="entry name" value="P-loop_NTPase"/>
</dbReference>
<dbReference type="Gene3D" id="1.10.260.30">
    <property type="entry name" value="Signal recognition particle, SRP54 subunit, M-domain"/>
    <property type="match status" value="1"/>
</dbReference>
<dbReference type="Pfam" id="PF00448">
    <property type="entry name" value="SRP54"/>
    <property type="match status" value="1"/>
</dbReference>
<evidence type="ECO:0000256" key="2">
    <source>
        <dbReference type="ARBA" id="ARBA00005450"/>
    </source>
</evidence>
<dbReference type="SMART" id="SM00382">
    <property type="entry name" value="AAA"/>
    <property type="match status" value="1"/>
</dbReference>
<evidence type="ECO:0000256" key="10">
    <source>
        <dbReference type="ARBA" id="ARBA00035672"/>
    </source>
</evidence>
<evidence type="ECO:0000313" key="16">
    <source>
        <dbReference type="Proteomes" id="UP000013827"/>
    </source>
</evidence>
<dbReference type="SUPFAM" id="SSF52540">
    <property type="entry name" value="P-loop containing nucleoside triphosphate hydrolases"/>
    <property type="match status" value="1"/>
</dbReference>
<evidence type="ECO:0000256" key="1">
    <source>
        <dbReference type="ARBA" id="ARBA00004496"/>
    </source>
</evidence>
<dbReference type="GO" id="GO:0003924">
    <property type="term" value="F:GTPase activity"/>
    <property type="evidence" value="ECO:0007669"/>
    <property type="project" value="InterPro"/>
</dbReference>
<dbReference type="GO" id="GO:0005525">
    <property type="term" value="F:GTP binding"/>
    <property type="evidence" value="ECO:0007669"/>
    <property type="project" value="UniProtKB-KW"/>
</dbReference>
<dbReference type="SMART" id="SM00962">
    <property type="entry name" value="SRP54"/>
    <property type="match status" value="1"/>
</dbReference>
<feature type="domain" description="AAA+ ATPase" evidence="12">
    <location>
        <begin position="100"/>
        <end position="277"/>
    </location>
</feature>
<dbReference type="InterPro" id="IPR004125">
    <property type="entry name" value="Signal_recog_particle_SRP54_M"/>
</dbReference>
<evidence type="ECO:0000256" key="6">
    <source>
        <dbReference type="ARBA" id="ARBA00022884"/>
    </source>
</evidence>
<dbReference type="CDD" id="cd17875">
    <property type="entry name" value="SRP54_G"/>
    <property type="match status" value="1"/>
</dbReference>
<dbReference type="KEGG" id="ehx:EMIHUDRAFT_455543"/>
<evidence type="ECO:0000259" key="14">
    <source>
        <dbReference type="SMART" id="SM00963"/>
    </source>
</evidence>
<dbReference type="InterPro" id="IPR036225">
    <property type="entry name" value="SRP/SRP_N"/>
</dbReference>
<dbReference type="Pfam" id="PF02881">
    <property type="entry name" value="SRP54_N"/>
    <property type="match status" value="1"/>
</dbReference>
<dbReference type="PaxDb" id="2903-EOD34649"/>
<dbReference type="SUPFAM" id="SSF47446">
    <property type="entry name" value="Signal peptide-binding domain"/>
    <property type="match status" value="1"/>
</dbReference>
<evidence type="ECO:0000256" key="8">
    <source>
        <dbReference type="ARBA" id="ARBA00023135"/>
    </source>
</evidence>
<dbReference type="eggNOG" id="KOG0780">
    <property type="taxonomic scope" value="Eukaryota"/>
</dbReference>
<dbReference type="HOGENOM" id="CLU_009301_6_1_1"/>
<dbReference type="Gene3D" id="3.40.50.300">
    <property type="entry name" value="P-loop containing nucleotide triphosphate hydrolases"/>
    <property type="match status" value="1"/>
</dbReference>
<dbReference type="EnsemblProtists" id="EOD34649">
    <property type="protein sequence ID" value="EOD34649"/>
    <property type="gene ID" value="EMIHUDRAFT_455543"/>
</dbReference>
<dbReference type="InterPro" id="IPR036891">
    <property type="entry name" value="Signal_recog_part_SRP54_M_sf"/>
</dbReference>
<name>A0A0D3KFW4_EMIH1</name>
<dbReference type="GO" id="GO:0006616">
    <property type="term" value="P:SRP-dependent cotranslational protein targeting to membrane, translocation"/>
    <property type="evidence" value="ECO:0007669"/>
    <property type="project" value="TreeGrafter"/>
</dbReference>
<comment type="subcellular location">
    <subcellularLocation>
        <location evidence="1">Cytoplasm</location>
    </subcellularLocation>
</comment>
<evidence type="ECO:0000256" key="9">
    <source>
        <dbReference type="ARBA" id="ARBA00023274"/>
    </source>
</evidence>
<keyword evidence="9" id="KW-0687">Ribonucleoprotein</keyword>
<dbReference type="GO" id="GO:0030942">
    <property type="term" value="F:endoplasmic reticulum signal peptide binding"/>
    <property type="evidence" value="ECO:0007669"/>
    <property type="project" value="TreeGrafter"/>
</dbReference>
<dbReference type="GeneID" id="17279919"/>
<evidence type="ECO:0000313" key="15">
    <source>
        <dbReference type="EnsemblProtists" id="EOD34649"/>
    </source>
</evidence>
<dbReference type="FunFam" id="3.40.50.300:FF:000022">
    <property type="entry name" value="Signal recognition particle 54 kDa subunit"/>
    <property type="match status" value="1"/>
</dbReference>
<comment type="similarity">
    <text evidence="2">Belongs to the GTP-binding SRP family. SRP54 subfamily.</text>
</comment>
<dbReference type="InterPro" id="IPR013822">
    <property type="entry name" value="Signal_recog_particl_SRP54_hlx"/>
</dbReference>
<dbReference type="AlphaFoldDB" id="A0A0D3KFW4"/>
<evidence type="ECO:0000256" key="11">
    <source>
        <dbReference type="ARBA" id="ARBA00048157"/>
    </source>
</evidence>
<dbReference type="PANTHER" id="PTHR11564">
    <property type="entry name" value="SIGNAL RECOGNITION PARTICLE 54K PROTEIN SRP54"/>
    <property type="match status" value="1"/>
</dbReference>
<dbReference type="GO" id="GO:0005786">
    <property type="term" value="C:signal recognition particle, endoplasmic reticulum targeting"/>
    <property type="evidence" value="ECO:0007669"/>
    <property type="project" value="UniProtKB-KW"/>
</dbReference>
<reference evidence="16" key="1">
    <citation type="journal article" date="2013" name="Nature">
        <title>Pan genome of the phytoplankton Emiliania underpins its global distribution.</title>
        <authorList>
            <person name="Read B.A."/>
            <person name="Kegel J."/>
            <person name="Klute M.J."/>
            <person name="Kuo A."/>
            <person name="Lefebvre S.C."/>
            <person name="Maumus F."/>
            <person name="Mayer C."/>
            <person name="Miller J."/>
            <person name="Monier A."/>
            <person name="Salamov A."/>
            <person name="Young J."/>
            <person name="Aguilar M."/>
            <person name="Claverie J.M."/>
            <person name="Frickenhaus S."/>
            <person name="Gonzalez K."/>
            <person name="Herman E.K."/>
            <person name="Lin Y.C."/>
            <person name="Napier J."/>
            <person name="Ogata H."/>
            <person name="Sarno A.F."/>
            <person name="Shmutz J."/>
            <person name="Schroeder D."/>
            <person name="de Vargas C."/>
            <person name="Verret F."/>
            <person name="von Dassow P."/>
            <person name="Valentin K."/>
            <person name="Van de Peer Y."/>
            <person name="Wheeler G."/>
            <person name="Dacks J.B."/>
            <person name="Delwiche C.F."/>
            <person name="Dyhrman S.T."/>
            <person name="Glockner G."/>
            <person name="John U."/>
            <person name="Richards T."/>
            <person name="Worden A.Z."/>
            <person name="Zhang X."/>
            <person name="Grigoriev I.V."/>
            <person name="Allen A.E."/>
            <person name="Bidle K."/>
            <person name="Borodovsky M."/>
            <person name="Bowler C."/>
            <person name="Brownlee C."/>
            <person name="Cock J.M."/>
            <person name="Elias M."/>
            <person name="Gladyshev V.N."/>
            <person name="Groth M."/>
            <person name="Guda C."/>
            <person name="Hadaegh A."/>
            <person name="Iglesias-Rodriguez M.D."/>
            <person name="Jenkins J."/>
            <person name="Jones B.M."/>
            <person name="Lawson T."/>
            <person name="Leese F."/>
            <person name="Lindquist E."/>
            <person name="Lobanov A."/>
            <person name="Lomsadze A."/>
            <person name="Malik S.B."/>
            <person name="Marsh M.E."/>
            <person name="Mackinder L."/>
            <person name="Mock T."/>
            <person name="Mueller-Roeber B."/>
            <person name="Pagarete A."/>
            <person name="Parker M."/>
            <person name="Probert I."/>
            <person name="Quesneville H."/>
            <person name="Raines C."/>
            <person name="Rensing S.A."/>
            <person name="Riano-Pachon D.M."/>
            <person name="Richier S."/>
            <person name="Rokitta S."/>
            <person name="Shiraiwa Y."/>
            <person name="Soanes D.M."/>
            <person name="van der Giezen M."/>
            <person name="Wahlund T.M."/>
            <person name="Williams B."/>
            <person name="Wilson W."/>
            <person name="Wolfe G."/>
            <person name="Wurch L.L."/>
        </authorList>
    </citation>
    <scope>NUCLEOTIDE SEQUENCE</scope>
</reference>